<feature type="region of interest" description="Disordered" evidence="7">
    <location>
        <begin position="460"/>
        <end position="500"/>
    </location>
</feature>
<proteinExistence type="inferred from homology"/>
<dbReference type="InterPro" id="IPR050339">
    <property type="entry name" value="CC_SR_Kinase"/>
</dbReference>
<dbReference type="GO" id="GO:0005524">
    <property type="term" value="F:ATP binding"/>
    <property type="evidence" value="ECO:0007669"/>
    <property type="project" value="UniProtKB-KW"/>
</dbReference>
<feature type="coiled-coil region" evidence="6">
    <location>
        <begin position="637"/>
        <end position="664"/>
    </location>
</feature>
<reference evidence="9" key="1">
    <citation type="submission" date="2014-05" db="EMBL/GenBank/DDBJ databases">
        <authorList>
            <person name="Chronopoulou M."/>
        </authorList>
    </citation>
    <scope>NUCLEOTIDE SEQUENCE</scope>
    <source>
        <tissue evidence="9">Whole organism</tissue>
    </source>
</reference>
<dbReference type="SMART" id="SM00220">
    <property type="entry name" value="S_TKc"/>
    <property type="match status" value="1"/>
</dbReference>
<feature type="compositionally biased region" description="Polar residues" evidence="7">
    <location>
        <begin position="480"/>
        <end position="500"/>
    </location>
</feature>
<feature type="region of interest" description="Disordered" evidence="7">
    <location>
        <begin position="701"/>
        <end position="725"/>
    </location>
</feature>
<evidence type="ECO:0000256" key="7">
    <source>
        <dbReference type="SAM" id="MobiDB-lite"/>
    </source>
</evidence>
<keyword evidence="6" id="KW-0175">Coiled coil</keyword>
<feature type="compositionally biased region" description="Polar residues" evidence="7">
    <location>
        <begin position="701"/>
        <end position="713"/>
    </location>
</feature>
<feature type="region of interest" description="Disordered" evidence="7">
    <location>
        <begin position="74"/>
        <end position="112"/>
    </location>
</feature>
<evidence type="ECO:0000256" key="4">
    <source>
        <dbReference type="ARBA" id="ARBA00022840"/>
    </source>
</evidence>
<evidence type="ECO:0000256" key="5">
    <source>
        <dbReference type="ARBA" id="ARBA00037982"/>
    </source>
</evidence>
<protein>
    <recommendedName>
        <fullName evidence="8">Protein kinase domain-containing protein</fullName>
    </recommendedName>
</protein>
<organism evidence="9">
    <name type="scientific">Lepeophtheirus salmonis</name>
    <name type="common">Salmon louse</name>
    <name type="synonym">Caligus salmonis</name>
    <dbReference type="NCBI Taxonomy" id="72036"/>
    <lineage>
        <taxon>Eukaryota</taxon>
        <taxon>Metazoa</taxon>
        <taxon>Ecdysozoa</taxon>
        <taxon>Arthropoda</taxon>
        <taxon>Crustacea</taxon>
        <taxon>Multicrustacea</taxon>
        <taxon>Hexanauplia</taxon>
        <taxon>Copepoda</taxon>
        <taxon>Siphonostomatoida</taxon>
        <taxon>Caligidae</taxon>
        <taxon>Lepeophtheirus</taxon>
    </lineage>
</organism>
<keyword evidence="1" id="KW-0808">Transferase</keyword>
<dbReference type="GO" id="GO:0005634">
    <property type="term" value="C:nucleus"/>
    <property type="evidence" value="ECO:0007669"/>
    <property type="project" value="TreeGrafter"/>
</dbReference>
<dbReference type="OrthoDB" id="5337378at2759"/>
<name>A0A0K2THB9_LEPSM</name>
<dbReference type="AlphaFoldDB" id="A0A0K2THB9"/>
<accession>A0A0K2THB9</accession>
<keyword evidence="2" id="KW-0547">Nucleotide-binding</keyword>
<evidence type="ECO:0000256" key="2">
    <source>
        <dbReference type="ARBA" id="ARBA00022741"/>
    </source>
</evidence>
<sequence>MMMGLTTSVTRRRRKSFIVPKRQHEEDDEIVSPRRTRSGKVYDQVSSSCTKKSIISAPKPVFGVVVEDYVEEEEDAPSRLNPMIGCSNRNNFSTPKPSPKKRLDYEMEEEEDDCMREDDLLRRMAEGSSSRNSVLIFPPSDEEDNGSASRKLPPKLNYSRKSMPRVRPFDEEEPSSPPTQGVMSLNLFDSPAPSSTPATSLTSLTRRLHSASGLKPNVLFIHRKARTEPRKSVLYDSKVNRANLNPFTPEALFISHQKRNRLRVNYKSSHGGSFSELQKSLDQISDLSDDNDSSLSEFQPPHAKRIRVSDIHISRYNKEFVELQSLASGEYGCVKVARHRLDGMVYAIKVTKKVIQPCSHEEHVAMNEVFAHAAMMKHKHVIRYFNSWVENCQVYIQTEYCEGGSLQSQINSYRKRNRRFPESELRTVLTQIAKGLHYIHSKDLVHMDIKPENIFIAIEHPSSPSTSPGGSIVADAPARNSGNESTDSGNHSGNDAVNTLRGNLKGTERLTYKIGDLGNIAQIHGDFIPEEGDCRYMAPELFAIHVDRSKLSKADVFSLGLSIYATASLEDIPKNSMDDPVMYDRIKRGDLHYLDNYSKEFNQVLRSMVSPDPAARPSPSKLMTIFLNNSNYAVKSRSQLCKELKDSEARIRQLEELLNHRQAAVSNSFSIMDNSISSSISSSSNNQSSCTTTHISLKVTSTPNNMLSKTSSRAVGKGTIKSSSC</sequence>
<evidence type="ECO:0000259" key="8">
    <source>
        <dbReference type="PROSITE" id="PS50011"/>
    </source>
</evidence>
<dbReference type="Gene3D" id="3.30.200.20">
    <property type="entry name" value="Phosphorylase Kinase, domain 1"/>
    <property type="match status" value="1"/>
</dbReference>
<feature type="non-terminal residue" evidence="9">
    <location>
        <position position="725"/>
    </location>
</feature>
<dbReference type="EMBL" id="HACA01007641">
    <property type="protein sequence ID" value="CDW25002.1"/>
    <property type="molecule type" value="Transcribed_RNA"/>
</dbReference>
<dbReference type="InterPro" id="IPR000719">
    <property type="entry name" value="Prot_kinase_dom"/>
</dbReference>
<dbReference type="GO" id="GO:0005737">
    <property type="term" value="C:cytoplasm"/>
    <property type="evidence" value="ECO:0007669"/>
    <property type="project" value="TreeGrafter"/>
</dbReference>
<feature type="domain" description="Protein kinase" evidence="8">
    <location>
        <begin position="320"/>
        <end position="627"/>
    </location>
</feature>
<dbReference type="InterPro" id="IPR008271">
    <property type="entry name" value="Ser/Thr_kinase_AS"/>
</dbReference>
<dbReference type="Pfam" id="PF00069">
    <property type="entry name" value="Pkinase"/>
    <property type="match status" value="2"/>
</dbReference>
<dbReference type="PROSITE" id="PS50011">
    <property type="entry name" value="PROTEIN_KINASE_DOM"/>
    <property type="match status" value="1"/>
</dbReference>
<feature type="compositionally biased region" description="Low complexity" evidence="7">
    <location>
        <begin position="461"/>
        <end position="471"/>
    </location>
</feature>
<dbReference type="InterPro" id="IPR011009">
    <property type="entry name" value="Kinase-like_dom_sf"/>
</dbReference>
<evidence type="ECO:0000313" key="9">
    <source>
        <dbReference type="EMBL" id="CDW25002.1"/>
    </source>
</evidence>
<feature type="region of interest" description="Disordered" evidence="7">
    <location>
        <begin position="126"/>
        <end position="202"/>
    </location>
</feature>
<evidence type="ECO:0000256" key="6">
    <source>
        <dbReference type="SAM" id="Coils"/>
    </source>
</evidence>
<evidence type="ECO:0000256" key="1">
    <source>
        <dbReference type="ARBA" id="ARBA00022679"/>
    </source>
</evidence>
<feature type="compositionally biased region" description="Low complexity" evidence="7">
    <location>
        <begin position="190"/>
        <end position="202"/>
    </location>
</feature>
<dbReference type="PANTHER" id="PTHR11042">
    <property type="entry name" value="EUKARYOTIC TRANSLATION INITIATION FACTOR 2-ALPHA KINASE EIF2-ALPHA KINASE -RELATED"/>
    <property type="match status" value="1"/>
</dbReference>
<dbReference type="PANTHER" id="PTHR11042:SF185">
    <property type="entry name" value="WEE1-LIKE PROTEIN KINASE"/>
    <property type="match status" value="1"/>
</dbReference>
<dbReference type="SUPFAM" id="SSF56112">
    <property type="entry name" value="Protein kinase-like (PK-like)"/>
    <property type="match status" value="1"/>
</dbReference>
<evidence type="ECO:0000256" key="3">
    <source>
        <dbReference type="ARBA" id="ARBA00022777"/>
    </source>
</evidence>
<comment type="similarity">
    <text evidence="5">Belongs to the protein kinase superfamily. Ser/Thr protein kinase family. GCN2 subfamily.</text>
</comment>
<keyword evidence="3" id="KW-0418">Kinase</keyword>
<dbReference type="GO" id="GO:0006950">
    <property type="term" value="P:response to stress"/>
    <property type="evidence" value="ECO:0007669"/>
    <property type="project" value="UniProtKB-ARBA"/>
</dbReference>
<dbReference type="Gene3D" id="1.10.510.10">
    <property type="entry name" value="Transferase(Phosphotransferase) domain 1"/>
    <property type="match status" value="1"/>
</dbReference>
<dbReference type="GO" id="GO:0004713">
    <property type="term" value="F:protein tyrosine kinase activity"/>
    <property type="evidence" value="ECO:0007669"/>
    <property type="project" value="TreeGrafter"/>
</dbReference>
<feature type="region of interest" description="Disordered" evidence="7">
    <location>
        <begin position="1"/>
        <end position="43"/>
    </location>
</feature>
<keyword evidence="4" id="KW-0067">ATP-binding</keyword>
<dbReference type="PROSITE" id="PS00108">
    <property type="entry name" value="PROTEIN_KINASE_ST"/>
    <property type="match status" value="1"/>
</dbReference>